<organism evidence="1 2">
    <name type="scientific">Apiospora aurea</name>
    <dbReference type="NCBI Taxonomy" id="335848"/>
    <lineage>
        <taxon>Eukaryota</taxon>
        <taxon>Fungi</taxon>
        <taxon>Dikarya</taxon>
        <taxon>Ascomycota</taxon>
        <taxon>Pezizomycotina</taxon>
        <taxon>Sordariomycetes</taxon>
        <taxon>Xylariomycetidae</taxon>
        <taxon>Amphisphaeriales</taxon>
        <taxon>Apiosporaceae</taxon>
        <taxon>Apiospora</taxon>
    </lineage>
</organism>
<comment type="caution">
    <text evidence="1">The sequence shown here is derived from an EMBL/GenBank/DDBJ whole genome shotgun (WGS) entry which is preliminary data.</text>
</comment>
<dbReference type="EMBL" id="JAQQWE010000001">
    <property type="protein sequence ID" value="KAK7965822.1"/>
    <property type="molecule type" value="Genomic_DNA"/>
</dbReference>
<evidence type="ECO:0008006" key="3">
    <source>
        <dbReference type="Google" id="ProtNLM"/>
    </source>
</evidence>
<gene>
    <name evidence="1" type="ORF">PG986_000099</name>
</gene>
<accession>A0ABR1QTH2</accession>
<name>A0ABR1QTH2_9PEZI</name>
<evidence type="ECO:0000313" key="2">
    <source>
        <dbReference type="Proteomes" id="UP001391051"/>
    </source>
</evidence>
<evidence type="ECO:0000313" key="1">
    <source>
        <dbReference type="EMBL" id="KAK7965822.1"/>
    </source>
</evidence>
<dbReference type="RefSeq" id="XP_066705214.1">
    <property type="nucleotide sequence ID" value="XM_066836321.1"/>
</dbReference>
<proteinExistence type="predicted"/>
<keyword evidence="2" id="KW-1185">Reference proteome</keyword>
<dbReference type="Proteomes" id="UP001391051">
    <property type="component" value="Unassembled WGS sequence"/>
</dbReference>
<protein>
    <recommendedName>
        <fullName evidence="3">HNH nuclease domain-containing protein</fullName>
    </recommendedName>
</protein>
<sequence>MPYQMSQAPPGTPEEVTIEYLLAKPNEKMDQKTLGELSDQQRSATGHVQLAKRCTRIPGDPFGLYAAWAGNVSHASDDRMPLPSSRRDAVQHFLAKVPNTEAHGLATESADCGTIDVVEDNDEEIVIDFKIESLSVRLMQCKDLNLVQKRPFEGIKRCRDALNAAKDAFDEPHMSIQIQQVVMARRLLRLEGSLNPAVSAIPIDDSKRRDQVLGDLRSEAREEYWLHSTKPQRHLLRHNVVMLHSPDVQRLVDIIQAHWPREWNNGRYDVDFFYHYLADKTAAEQVWELVDVDLFDVTDCNRRVVFANLENATGLVFDDDLAQRLADTSVLGRCGDVVRFLLQNLDPEL</sequence>
<dbReference type="GeneID" id="92069383"/>
<reference evidence="1 2" key="1">
    <citation type="submission" date="2023-01" db="EMBL/GenBank/DDBJ databases">
        <title>Analysis of 21 Apiospora genomes using comparative genomics revels a genus with tremendous synthesis potential of carbohydrate active enzymes and secondary metabolites.</title>
        <authorList>
            <person name="Sorensen T."/>
        </authorList>
    </citation>
    <scope>NUCLEOTIDE SEQUENCE [LARGE SCALE GENOMIC DNA]</scope>
    <source>
        <strain evidence="1 2">CBS 24483</strain>
    </source>
</reference>